<keyword evidence="8 11" id="KW-0472">Membrane</keyword>
<keyword evidence="9 11" id="KW-0325">Glycoprotein</keyword>
<evidence type="ECO:0000256" key="5">
    <source>
        <dbReference type="ARBA" id="ARBA00022968"/>
    </source>
</evidence>
<dbReference type="GO" id="GO:0016051">
    <property type="term" value="P:carbohydrate biosynthetic process"/>
    <property type="evidence" value="ECO:0007669"/>
    <property type="project" value="InterPro"/>
</dbReference>
<dbReference type="InterPro" id="IPR005331">
    <property type="entry name" value="Sulfotransferase"/>
</dbReference>
<reference evidence="12" key="3">
    <citation type="submission" date="2025-09" db="UniProtKB">
        <authorList>
            <consortium name="Ensembl"/>
        </authorList>
    </citation>
    <scope>IDENTIFICATION</scope>
</reference>
<evidence type="ECO:0000313" key="13">
    <source>
        <dbReference type="Proteomes" id="UP000265120"/>
    </source>
</evidence>
<dbReference type="PANTHER" id="PTHR12137">
    <property type="entry name" value="CARBOHYDRATE SULFOTRANSFERASE"/>
    <property type="match status" value="1"/>
</dbReference>
<accession>A0A3P8WMW2</accession>
<organism evidence="12 13">
    <name type="scientific">Cynoglossus semilaevis</name>
    <name type="common">Tongue sole</name>
    <dbReference type="NCBI Taxonomy" id="244447"/>
    <lineage>
        <taxon>Eukaryota</taxon>
        <taxon>Metazoa</taxon>
        <taxon>Chordata</taxon>
        <taxon>Craniata</taxon>
        <taxon>Vertebrata</taxon>
        <taxon>Euteleostomi</taxon>
        <taxon>Actinopterygii</taxon>
        <taxon>Neopterygii</taxon>
        <taxon>Teleostei</taxon>
        <taxon>Neoteleostei</taxon>
        <taxon>Acanthomorphata</taxon>
        <taxon>Carangaria</taxon>
        <taxon>Pleuronectiformes</taxon>
        <taxon>Pleuronectoidei</taxon>
        <taxon>Cynoglossidae</taxon>
        <taxon>Cynoglossinae</taxon>
        <taxon>Cynoglossus</taxon>
    </lineage>
</organism>
<name>A0A3P8WMW2_CYNSE</name>
<keyword evidence="6 11" id="KW-1133">Transmembrane helix</keyword>
<evidence type="ECO:0000256" key="7">
    <source>
        <dbReference type="ARBA" id="ARBA00023034"/>
    </source>
</evidence>
<evidence type="ECO:0000256" key="4">
    <source>
        <dbReference type="ARBA" id="ARBA00022692"/>
    </source>
</evidence>
<reference evidence="12 13" key="1">
    <citation type="journal article" date="2014" name="Nat. Genet.">
        <title>Whole-genome sequence of a flatfish provides insights into ZW sex chromosome evolution and adaptation to a benthic lifestyle.</title>
        <authorList>
            <person name="Chen S."/>
            <person name="Zhang G."/>
            <person name="Shao C."/>
            <person name="Huang Q."/>
            <person name="Liu G."/>
            <person name="Zhang P."/>
            <person name="Song W."/>
            <person name="An N."/>
            <person name="Chalopin D."/>
            <person name="Volff J.N."/>
            <person name="Hong Y."/>
            <person name="Li Q."/>
            <person name="Sha Z."/>
            <person name="Zhou H."/>
            <person name="Xie M."/>
            <person name="Yu Q."/>
            <person name="Liu Y."/>
            <person name="Xiang H."/>
            <person name="Wang N."/>
            <person name="Wu K."/>
            <person name="Yang C."/>
            <person name="Zhou Q."/>
            <person name="Liao X."/>
            <person name="Yang L."/>
            <person name="Hu Q."/>
            <person name="Zhang J."/>
            <person name="Meng L."/>
            <person name="Jin L."/>
            <person name="Tian Y."/>
            <person name="Lian J."/>
            <person name="Yang J."/>
            <person name="Miao G."/>
            <person name="Liu S."/>
            <person name="Liang Z."/>
            <person name="Yan F."/>
            <person name="Li Y."/>
            <person name="Sun B."/>
            <person name="Zhang H."/>
            <person name="Zhang J."/>
            <person name="Zhu Y."/>
            <person name="Du M."/>
            <person name="Zhao Y."/>
            <person name="Schartl M."/>
            <person name="Tang Q."/>
            <person name="Wang J."/>
        </authorList>
    </citation>
    <scope>NUCLEOTIDE SEQUENCE</scope>
</reference>
<dbReference type="EC" id="2.8.2.-" evidence="11"/>
<comment type="similarity">
    <text evidence="2 11">Belongs to the sulfotransferase 2 family.</text>
</comment>
<evidence type="ECO:0000256" key="10">
    <source>
        <dbReference type="ARBA" id="ARBA00023277"/>
    </source>
</evidence>
<proteinExistence type="inferred from homology"/>
<dbReference type="Pfam" id="PF03567">
    <property type="entry name" value="Sulfotransfer_2"/>
    <property type="match status" value="1"/>
</dbReference>
<evidence type="ECO:0000256" key="11">
    <source>
        <dbReference type="RuleBase" id="RU364020"/>
    </source>
</evidence>
<keyword evidence="13" id="KW-1185">Reference proteome</keyword>
<evidence type="ECO:0000256" key="8">
    <source>
        <dbReference type="ARBA" id="ARBA00023136"/>
    </source>
</evidence>
<evidence type="ECO:0000256" key="1">
    <source>
        <dbReference type="ARBA" id="ARBA00004323"/>
    </source>
</evidence>
<dbReference type="PANTHER" id="PTHR12137:SF4">
    <property type="entry name" value="CARBOHYDRATE SULFOTRANSFERASE 12"/>
    <property type="match status" value="1"/>
</dbReference>
<dbReference type="GO" id="GO:0030166">
    <property type="term" value="P:proteoglycan biosynthetic process"/>
    <property type="evidence" value="ECO:0007669"/>
    <property type="project" value="TreeGrafter"/>
</dbReference>
<evidence type="ECO:0000256" key="3">
    <source>
        <dbReference type="ARBA" id="ARBA00022679"/>
    </source>
</evidence>
<evidence type="ECO:0000313" key="12">
    <source>
        <dbReference type="Ensembl" id="ENSCSEP00000026000.1"/>
    </source>
</evidence>
<comment type="subcellular location">
    <subcellularLocation>
        <location evidence="1 11">Golgi apparatus membrane</location>
        <topology evidence="1 11">Single-pass type II membrane protein</topology>
    </subcellularLocation>
</comment>
<dbReference type="Proteomes" id="UP000265120">
    <property type="component" value="Chromosome 1"/>
</dbReference>
<keyword evidence="4 11" id="KW-0812">Transmembrane</keyword>
<dbReference type="GeneTree" id="ENSGT00940000156614"/>
<reference evidence="12" key="2">
    <citation type="submission" date="2025-08" db="UniProtKB">
        <authorList>
            <consortium name="Ensembl"/>
        </authorList>
    </citation>
    <scope>IDENTIFICATION</scope>
</reference>
<dbReference type="Ensembl" id="ENSCSET00000026340.1">
    <property type="protein sequence ID" value="ENSCSEP00000026000.1"/>
    <property type="gene ID" value="ENSCSEG00000016524.1"/>
</dbReference>
<feature type="transmembrane region" description="Helical" evidence="11">
    <location>
        <begin position="6"/>
        <end position="25"/>
    </location>
</feature>
<dbReference type="AlphaFoldDB" id="A0A3P8WMW2"/>
<protein>
    <recommendedName>
        <fullName evidence="11">Carbohydrate sulfotransferase</fullName>
        <ecNumber evidence="11">2.8.2.-</ecNumber>
    </recommendedName>
</protein>
<evidence type="ECO:0000256" key="6">
    <source>
        <dbReference type="ARBA" id="ARBA00022989"/>
    </source>
</evidence>
<keyword evidence="7 11" id="KW-0333">Golgi apparatus</keyword>
<dbReference type="InterPro" id="IPR018011">
    <property type="entry name" value="Carb_sulfotrans_8-10"/>
</dbReference>
<keyword evidence="3 11" id="KW-0808">Transferase</keyword>
<dbReference type="GO" id="GO:0008146">
    <property type="term" value="F:sulfotransferase activity"/>
    <property type="evidence" value="ECO:0007669"/>
    <property type="project" value="InterPro"/>
</dbReference>
<dbReference type="GO" id="GO:0000139">
    <property type="term" value="C:Golgi membrane"/>
    <property type="evidence" value="ECO:0007669"/>
    <property type="project" value="UniProtKB-SubCell"/>
</dbReference>
<keyword evidence="5 11" id="KW-0735">Signal-anchor</keyword>
<keyword evidence="10 11" id="KW-0119">Carbohydrate metabolism</keyword>
<sequence>MAAPRLSVLSYGLFISSFLTMFYLYQWDTPQRLRGKICKLILKSFFIFFYQQCYQLIVKRYILFLPEMRMDLVQEERKQLIREVCHGDKEALLEKEIGYNKYHHLIVDNAHGIIYCFVPKVACTNLKKFMLILKKGEPYGDPGNVTEDVHTSGAITFLSSLPKHEIAVINPFVRLISAYRNKFEHINDFFYPTYARNILRLYGNYSNPPQTAREATALGVRPSFKNFIQYLVDSKTEERSPFDEHWRQMYRLCYPCAIEFDFIGHQETLQEDAEHLLRILKLQKDIRFPHSYVNMTSPDSVENWFGTVSLEDRKTLYKIYETDFKLFGYKKPEELLRN</sequence>
<evidence type="ECO:0000256" key="2">
    <source>
        <dbReference type="ARBA" id="ARBA00006339"/>
    </source>
</evidence>
<evidence type="ECO:0000256" key="9">
    <source>
        <dbReference type="ARBA" id="ARBA00023180"/>
    </source>
</evidence>